<accession>A0A7Y4KQJ3</accession>
<dbReference type="InterPro" id="IPR001482">
    <property type="entry name" value="T2SS/T4SS_dom"/>
</dbReference>
<dbReference type="InterPro" id="IPR003593">
    <property type="entry name" value="AAA+_ATPase"/>
</dbReference>
<dbReference type="AlphaFoldDB" id="A0A7Y4KQJ3"/>
<dbReference type="InterPro" id="IPR007831">
    <property type="entry name" value="T2SS_GspE_N"/>
</dbReference>
<dbReference type="RefSeq" id="WP_216627640.1">
    <property type="nucleotide sequence ID" value="NZ_JABFJV010000283.1"/>
</dbReference>
<protein>
    <submittedName>
        <fullName evidence="6">Type II/IV secretion system protein</fullName>
    </submittedName>
</protein>
<dbReference type="Pfam" id="PF05157">
    <property type="entry name" value="MshEN"/>
    <property type="match status" value="1"/>
</dbReference>
<keyword evidence="7" id="KW-1185">Reference proteome</keyword>
<evidence type="ECO:0000256" key="3">
    <source>
        <dbReference type="ARBA" id="ARBA00022840"/>
    </source>
</evidence>
<dbReference type="EMBL" id="JABFJV010000283">
    <property type="protein sequence ID" value="NOK38080.1"/>
    <property type="molecule type" value="Genomic_DNA"/>
</dbReference>
<keyword evidence="2" id="KW-0547">Nucleotide-binding</keyword>
<evidence type="ECO:0000313" key="7">
    <source>
        <dbReference type="Proteomes" id="UP000563426"/>
    </source>
</evidence>
<dbReference type="SUPFAM" id="SSF160246">
    <property type="entry name" value="EspE N-terminal domain-like"/>
    <property type="match status" value="1"/>
</dbReference>
<feature type="domain" description="AAA+ ATPase" evidence="5">
    <location>
        <begin position="254"/>
        <end position="373"/>
    </location>
</feature>
<feature type="region of interest" description="Disordered" evidence="4">
    <location>
        <begin position="507"/>
        <end position="529"/>
    </location>
</feature>
<reference evidence="6 7" key="1">
    <citation type="submission" date="2020-05" db="EMBL/GenBank/DDBJ databases">
        <authorList>
            <person name="Whitworth D."/>
        </authorList>
    </citation>
    <scope>NUCLEOTIDE SEQUENCE [LARGE SCALE GENOMIC DNA]</scope>
    <source>
        <strain evidence="6 7">AB043B</strain>
    </source>
</reference>
<dbReference type="PANTHER" id="PTHR30258">
    <property type="entry name" value="TYPE II SECRETION SYSTEM PROTEIN GSPE-RELATED"/>
    <property type="match status" value="1"/>
</dbReference>
<dbReference type="Gene3D" id="3.30.300.160">
    <property type="entry name" value="Type II secretion system, protein E, N-terminal domain"/>
    <property type="match status" value="1"/>
</dbReference>
<dbReference type="SUPFAM" id="SSF52540">
    <property type="entry name" value="P-loop containing nucleoside triphosphate hydrolases"/>
    <property type="match status" value="1"/>
</dbReference>
<dbReference type="Gene3D" id="3.40.50.300">
    <property type="entry name" value="P-loop containing nucleotide triphosphate hydrolases"/>
    <property type="match status" value="1"/>
</dbReference>
<evidence type="ECO:0000259" key="5">
    <source>
        <dbReference type="SMART" id="SM00382"/>
    </source>
</evidence>
<evidence type="ECO:0000256" key="2">
    <source>
        <dbReference type="ARBA" id="ARBA00022741"/>
    </source>
</evidence>
<evidence type="ECO:0000313" key="6">
    <source>
        <dbReference type="EMBL" id="NOK38080.1"/>
    </source>
</evidence>
<dbReference type="Gene3D" id="3.30.450.90">
    <property type="match status" value="1"/>
</dbReference>
<comment type="caution">
    <text evidence="6">The sequence shown here is derived from an EMBL/GenBank/DDBJ whole genome shotgun (WGS) entry which is preliminary data.</text>
</comment>
<sequence length="529" mass="57485">MAPPDVPPFSELPQFTLDRESLRLLPESFCRRLGVAVMGKVDAANDTEPVTVAMLDPDDLSVRYRIADFLRRPVRPVRLNRYEIDSALEVGFGAGVHASVDVVLKAGTPLSHPPTPVELVNHVLAVAVAQNASDIHLESYTDDVDLRYRIDGILHQTYTDISPDSLPEVVSRIKVMAGLDIAEKRRPQDGRLRALYEGEAGRKFVDFRVSVVPSPAGEDVVIRLLDATVGLVPVEKLGMTPEVQATVLRLLGNPEGLVLVTGPTGSGKTTTLYAALARLNDGRKKIITAEDPIEYVVPKVNQKQVSPQMPHLTLLRALLRQDPNVMLVGEIRDLETGSTALMAASTGHVVLGTLHTADAIGAVSRLRGLKLEDGDIAEALLAVLAQRLVRRICPECSAPATPTADQLSLLGPLLDGVQPRAGQGCEACRHTGFKGRVGLYELLVVDPELQLLIATGAPGVQLRRHARARGFRTLVEDALAKVADGVTTLHELTRVVPYRYILTAREERQGPGREERQPLRARKPRQPPG</sequence>
<dbReference type="GO" id="GO:0005524">
    <property type="term" value="F:ATP binding"/>
    <property type="evidence" value="ECO:0007669"/>
    <property type="project" value="UniProtKB-KW"/>
</dbReference>
<dbReference type="PANTHER" id="PTHR30258:SF2">
    <property type="entry name" value="COMG OPERON PROTEIN 1"/>
    <property type="match status" value="1"/>
</dbReference>
<dbReference type="Proteomes" id="UP000563426">
    <property type="component" value="Unassembled WGS sequence"/>
</dbReference>
<dbReference type="GO" id="GO:0005886">
    <property type="term" value="C:plasma membrane"/>
    <property type="evidence" value="ECO:0007669"/>
    <property type="project" value="TreeGrafter"/>
</dbReference>
<name>A0A7Y4KQJ3_9BACT</name>
<dbReference type="SMART" id="SM00382">
    <property type="entry name" value="AAA"/>
    <property type="match status" value="1"/>
</dbReference>
<keyword evidence="3" id="KW-0067">ATP-binding</keyword>
<evidence type="ECO:0000256" key="4">
    <source>
        <dbReference type="SAM" id="MobiDB-lite"/>
    </source>
</evidence>
<gene>
    <name evidence="6" type="ORF">HMI49_33255</name>
</gene>
<dbReference type="InterPro" id="IPR027417">
    <property type="entry name" value="P-loop_NTPase"/>
</dbReference>
<comment type="similarity">
    <text evidence="1">Belongs to the GSP E family.</text>
</comment>
<proteinExistence type="inferred from homology"/>
<dbReference type="Pfam" id="PF00437">
    <property type="entry name" value="T2SSE"/>
    <property type="match status" value="1"/>
</dbReference>
<feature type="compositionally biased region" description="Basic residues" evidence="4">
    <location>
        <begin position="519"/>
        <end position="529"/>
    </location>
</feature>
<organism evidence="6 7">
    <name type="scientific">Corallococcus exercitus</name>
    <dbReference type="NCBI Taxonomy" id="2316736"/>
    <lineage>
        <taxon>Bacteria</taxon>
        <taxon>Pseudomonadati</taxon>
        <taxon>Myxococcota</taxon>
        <taxon>Myxococcia</taxon>
        <taxon>Myxococcales</taxon>
        <taxon>Cystobacterineae</taxon>
        <taxon>Myxococcaceae</taxon>
        <taxon>Corallococcus</taxon>
    </lineage>
</organism>
<dbReference type="GO" id="GO:0016887">
    <property type="term" value="F:ATP hydrolysis activity"/>
    <property type="evidence" value="ECO:0007669"/>
    <property type="project" value="TreeGrafter"/>
</dbReference>
<evidence type="ECO:0000256" key="1">
    <source>
        <dbReference type="ARBA" id="ARBA00006611"/>
    </source>
</evidence>
<dbReference type="InterPro" id="IPR037257">
    <property type="entry name" value="T2SS_E_N_sf"/>
</dbReference>
<dbReference type="CDD" id="cd01129">
    <property type="entry name" value="PulE-GspE-like"/>
    <property type="match status" value="1"/>
</dbReference>
<feature type="compositionally biased region" description="Basic and acidic residues" evidence="4">
    <location>
        <begin position="507"/>
        <end position="518"/>
    </location>
</feature>